<dbReference type="AlphaFoldDB" id="A0A0A8ZP29"/>
<organism evidence="1">
    <name type="scientific">Arundo donax</name>
    <name type="common">Giant reed</name>
    <name type="synonym">Donax arundinaceus</name>
    <dbReference type="NCBI Taxonomy" id="35708"/>
    <lineage>
        <taxon>Eukaryota</taxon>
        <taxon>Viridiplantae</taxon>
        <taxon>Streptophyta</taxon>
        <taxon>Embryophyta</taxon>
        <taxon>Tracheophyta</taxon>
        <taxon>Spermatophyta</taxon>
        <taxon>Magnoliopsida</taxon>
        <taxon>Liliopsida</taxon>
        <taxon>Poales</taxon>
        <taxon>Poaceae</taxon>
        <taxon>PACMAD clade</taxon>
        <taxon>Arundinoideae</taxon>
        <taxon>Arundineae</taxon>
        <taxon>Arundo</taxon>
    </lineage>
</organism>
<evidence type="ECO:0000313" key="1">
    <source>
        <dbReference type="EMBL" id="JAD36582.1"/>
    </source>
</evidence>
<reference evidence="1" key="2">
    <citation type="journal article" date="2015" name="Data Brief">
        <title>Shoot transcriptome of the giant reed, Arundo donax.</title>
        <authorList>
            <person name="Barrero R.A."/>
            <person name="Guerrero F.D."/>
            <person name="Moolhuijzen P."/>
            <person name="Goolsby J.A."/>
            <person name="Tidwell J."/>
            <person name="Bellgard S.E."/>
            <person name="Bellgard M.I."/>
        </authorList>
    </citation>
    <scope>NUCLEOTIDE SEQUENCE</scope>
    <source>
        <tissue evidence="1">Shoot tissue taken approximately 20 cm above the soil surface</tissue>
    </source>
</reference>
<name>A0A0A8ZP29_ARUDO</name>
<reference evidence="1" key="1">
    <citation type="submission" date="2014-09" db="EMBL/GenBank/DDBJ databases">
        <authorList>
            <person name="Magalhaes I.L.F."/>
            <person name="Oliveira U."/>
            <person name="Santos F.R."/>
            <person name="Vidigal T.H.D.A."/>
            <person name="Brescovit A.D."/>
            <person name="Santos A.J."/>
        </authorList>
    </citation>
    <scope>NUCLEOTIDE SEQUENCE</scope>
    <source>
        <tissue evidence="1">Shoot tissue taken approximately 20 cm above the soil surface</tissue>
    </source>
</reference>
<dbReference type="EMBL" id="GBRH01261313">
    <property type="protein sequence ID" value="JAD36582.1"/>
    <property type="molecule type" value="Transcribed_RNA"/>
</dbReference>
<sequence length="50" mass="5538">MQATVILSKLIPNKAGKSDPSFFDAHCETIMGQPRQDSGSREKNCQMPIM</sequence>
<protein>
    <submittedName>
        <fullName evidence="1">Uncharacterized protein</fullName>
    </submittedName>
</protein>
<proteinExistence type="predicted"/>
<accession>A0A0A8ZP29</accession>